<dbReference type="OMA" id="SQTRLCW"/>
<proteinExistence type="inferred from homology"/>
<dbReference type="OrthoDB" id="2219495at2759"/>
<dbReference type="InterPro" id="IPR006076">
    <property type="entry name" value="FAD-dep_OxRdtase"/>
</dbReference>
<keyword evidence="3" id="KW-0285">Flavoprotein</keyword>
<dbReference type="VEuPathDB" id="FungiDB:ASPNIDRAFT2_1104672"/>
<feature type="domain" description="FAD dependent oxidoreductase" evidence="6">
    <location>
        <begin position="11"/>
        <end position="432"/>
    </location>
</feature>
<dbReference type="PANTHER" id="PTHR10961">
    <property type="entry name" value="PEROXISOMAL SARCOSINE OXIDASE"/>
    <property type="match status" value="1"/>
</dbReference>
<dbReference type="VEuPathDB" id="FungiDB:An15g07580"/>
<evidence type="ECO:0000256" key="5">
    <source>
        <dbReference type="ARBA" id="ARBA00023002"/>
    </source>
</evidence>
<gene>
    <name evidence="7" type="ORF">ABL_03487</name>
</gene>
<dbReference type="PANTHER" id="PTHR10961:SF15">
    <property type="entry name" value="FAD DEPENDENT OXIDOREDUCTASE DOMAIN-CONTAINING PROTEIN"/>
    <property type="match status" value="1"/>
</dbReference>
<dbReference type="InterPro" id="IPR036188">
    <property type="entry name" value="FAD/NAD-bd_sf"/>
</dbReference>
<dbReference type="Pfam" id="PF01266">
    <property type="entry name" value="DAO"/>
    <property type="match status" value="1"/>
</dbReference>
<evidence type="ECO:0000256" key="1">
    <source>
        <dbReference type="ARBA" id="ARBA00001974"/>
    </source>
</evidence>
<dbReference type="SUPFAM" id="SSF51905">
    <property type="entry name" value="FAD/NAD(P)-binding domain"/>
    <property type="match status" value="1"/>
</dbReference>
<dbReference type="SUPFAM" id="SSF54373">
    <property type="entry name" value="FAD-linked reductases, C-terminal domain"/>
    <property type="match status" value="1"/>
</dbReference>
<protein>
    <submittedName>
        <fullName evidence="7">Sarcosine oxidase</fullName>
    </submittedName>
</protein>
<dbReference type="EMBL" id="BCMY01000005">
    <property type="protein sequence ID" value="GAQ40202.1"/>
    <property type="molecule type" value="Genomic_DNA"/>
</dbReference>
<accession>A0A100IF99</accession>
<evidence type="ECO:0000256" key="4">
    <source>
        <dbReference type="ARBA" id="ARBA00022827"/>
    </source>
</evidence>
<reference evidence="8" key="1">
    <citation type="journal article" date="2016" name="Genome Announc.">
        <title>Draft genome sequence of Aspergillus niger strain An76.</title>
        <authorList>
            <person name="Gong W."/>
            <person name="Cheng Z."/>
            <person name="Zhang H."/>
            <person name="Liu L."/>
            <person name="Gao P."/>
            <person name="Wang L."/>
        </authorList>
    </citation>
    <scope>NUCLEOTIDE SEQUENCE [LARGE SCALE GENOMIC DNA]</scope>
    <source>
        <strain evidence="8">An76</strain>
    </source>
</reference>
<dbReference type="AlphaFoldDB" id="A0A100IF99"/>
<evidence type="ECO:0000313" key="8">
    <source>
        <dbReference type="Proteomes" id="UP000068243"/>
    </source>
</evidence>
<dbReference type="Gene3D" id="3.30.9.10">
    <property type="entry name" value="D-Amino Acid Oxidase, subunit A, domain 2"/>
    <property type="match status" value="1"/>
</dbReference>
<dbReference type="Proteomes" id="UP000068243">
    <property type="component" value="Unassembled WGS sequence"/>
</dbReference>
<evidence type="ECO:0000256" key="3">
    <source>
        <dbReference type="ARBA" id="ARBA00022630"/>
    </source>
</evidence>
<dbReference type="GO" id="GO:0050660">
    <property type="term" value="F:flavin adenine dinucleotide binding"/>
    <property type="evidence" value="ECO:0007669"/>
    <property type="project" value="InterPro"/>
</dbReference>
<evidence type="ECO:0000313" key="7">
    <source>
        <dbReference type="EMBL" id="GAQ40202.1"/>
    </source>
</evidence>
<sequence>MSAPVDKTSPIVIVGAGVFGLSSAIHLVRRGYHNVTVFDRQPYHETLYDFDRGCDAASADCNKIIRAAYGHETWYQNFTLEAIKAWEAWNDTLAKGTTLPPGMTRKDRIYVNCGNYHFGDHGDAAGLNPFEKASVENLTKAGLGHTQYLFASNPQEATRAKADGYGYAVDPFHLSRDGQQPSGYLDMIGGFVYADKACRYALHLAEKLGVKLILDRQAGRFEGFLESNGEITGIRTADGKHHTAALTIVACGGWTPTLVPEMDGLCETTAGSVAMIQIPEDSPLRQRFSASNFPVFQWNVRSGENGNLYGFPLDDRGVLKIGYRGTKYTHPQVQLDGQVRSAPITKWTAPSVSGLPEKSVSVIQGFLDRYIPELKEAGIGISQTRLCWYTDSYDNHWVIDRVPGKKGFMVATGGSGHGFKFLPVLGELVVDRVEGSQSELLELVKWRKLGAGAKGSNELMRGFKDGNALQKVKLVGEPGKGSRL</sequence>
<evidence type="ECO:0000256" key="2">
    <source>
        <dbReference type="ARBA" id="ARBA00010989"/>
    </source>
</evidence>
<dbReference type="PaxDb" id="5061-CADANGAP00012197"/>
<dbReference type="VEuPathDB" id="FungiDB:M747DRAFT_368864"/>
<keyword evidence="5" id="KW-0560">Oxidoreductase</keyword>
<name>A0A100IF99_ASPNG</name>
<keyword evidence="4" id="KW-0274">FAD</keyword>
<comment type="caution">
    <text evidence="7">The sequence shown here is derived from an EMBL/GenBank/DDBJ whole genome shotgun (WGS) entry which is preliminary data.</text>
</comment>
<comment type="similarity">
    <text evidence="2">Belongs to the MSOX/MTOX family.</text>
</comment>
<evidence type="ECO:0000259" key="6">
    <source>
        <dbReference type="Pfam" id="PF01266"/>
    </source>
</evidence>
<comment type="cofactor">
    <cofactor evidence="1">
        <name>FAD</name>
        <dbReference type="ChEBI" id="CHEBI:57692"/>
    </cofactor>
</comment>
<dbReference type="InterPro" id="IPR045170">
    <property type="entry name" value="MTOX"/>
</dbReference>
<dbReference type="Gene3D" id="3.50.50.60">
    <property type="entry name" value="FAD/NAD(P)-binding domain"/>
    <property type="match status" value="1"/>
</dbReference>
<dbReference type="VEuPathDB" id="FungiDB:ATCC64974_26930"/>
<organism evidence="7 8">
    <name type="scientific">Aspergillus niger</name>
    <dbReference type="NCBI Taxonomy" id="5061"/>
    <lineage>
        <taxon>Eukaryota</taxon>
        <taxon>Fungi</taxon>
        <taxon>Dikarya</taxon>
        <taxon>Ascomycota</taxon>
        <taxon>Pezizomycotina</taxon>
        <taxon>Eurotiomycetes</taxon>
        <taxon>Eurotiomycetidae</taxon>
        <taxon>Eurotiales</taxon>
        <taxon>Aspergillaceae</taxon>
        <taxon>Aspergillus</taxon>
        <taxon>Aspergillus subgen. Circumdati</taxon>
    </lineage>
</organism>
<dbReference type="GO" id="GO:0008115">
    <property type="term" value="F:sarcosine oxidase activity"/>
    <property type="evidence" value="ECO:0007669"/>
    <property type="project" value="TreeGrafter"/>
</dbReference>